<organism evidence="1 2">
    <name type="scientific">Proteiniphilum saccharofermentans</name>
    <dbReference type="NCBI Taxonomy" id="1642647"/>
    <lineage>
        <taxon>Bacteria</taxon>
        <taxon>Pseudomonadati</taxon>
        <taxon>Bacteroidota</taxon>
        <taxon>Bacteroidia</taxon>
        <taxon>Bacteroidales</taxon>
        <taxon>Dysgonomonadaceae</taxon>
        <taxon>Proteiniphilum</taxon>
    </lineage>
</organism>
<evidence type="ECO:0000313" key="1">
    <source>
        <dbReference type="EMBL" id="SCD21680.1"/>
    </source>
</evidence>
<keyword evidence="2" id="KW-1185">Reference proteome</keyword>
<dbReference type="AlphaFoldDB" id="A0A1R3T3D4"/>
<evidence type="ECO:0000313" key="2">
    <source>
        <dbReference type="Proteomes" id="UP000187464"/>
    </source>
</evidence>
<dbReference type="Proteomes" id="UP000187464">
    <property type="component" value="Chromosome I"/>
</dbReference>
<accession>A0A1R3T3D4</accession>
<reference evidence="1 2" key="1">
    <citation type="submission" date="2016-08" db="EMBL/GenBank/DDBJ databases">
        <authorList>
            <person name="Seilhamer J.J."/>
        </authorList>
    </citation>
    <scope>NUCLEOTIDE SEQUENCE [LARGE SCALE GENOMIC DNA]</scope>
    <source>
        <strain evidence="1">M3/6</strain>
    </source>
</reference>
<dbReference type="EMBL" id="LT605205">
    <property type="protein sequence ID" value="SCD21680.1"/>
    <property type="molecule type" value="Genomic_DNA"/>
</dbReference>
<protein>
    <submittedName>
        <fullName evidence="1">Uncharacterized protein</fullName>
    </submittedName>
</protein>
<proteinExistence type="predicted"/>
<name>A0A1R3T3D4_9BACT</name>
<gene>
    <name evidence="1" type="ORF">PSM36_2886</name>
</gene>
<dbReference type="KEGG" id="psac:PSM36_2886"/>
<sequence length="76" mass="9492">MIIVIFQSYMFSLFWACQNRLWVLINPDRQLIIRVLSFHKVYYLTYFLKITEMYSFAFPYYINYPLLLKFNHICYL</sequence>